<dbReference type="EMBL" id="CM037619">
    <property type="protein sequence ID" value="KAH8006626.1"/>
    <property type="molecule type" value="Genomic_DNA"/>
</dbReference>
<evidence type="ECO:0000313" key="1">
    <source>
        <dbReference type="EMBL" id="KAH8006626.1"/>
    </source>
</evidence>
<dbReference type="Proteomes" id="UP000827872">
    <property type="component" value="Linkage Group LG06"/>
</dbReference>
<keyword evidence="2" id="KW-1185">Reference proteome</keyword>
<evidence type="ECO:0000313" key="2">
    <source>
        <dbReference type="Proteomes" id="UP000827872"/>
    </source>
</evidence>
<gene>
    <name evidence="1" type="ORF">K3G42_009941</name>
</gene>
<reference evidence="1" key="1">
    <citation type="submission" date="2021-08" db="EMBL/GenBank/DDBJ databases">
        <title>The first chromosome-level gecko genome reveals the dynamic sex chromosomes of Neotropical dwarf geckos (Sphaerodactylidae: Sphaerodactylus).</title>
        <authorList>
            <person name="Pinto B.J."/>
            <person name="Keating S.E."/>
            <person name="Gamble T."/>
        </authorList>
    </citation>
    <scope>NUCLEOTIDE SEQUENCE</scope>
    <source>
        <strain evidence="1">TG3544</strain>
    </source>
</reference>
<name>A0ACB8FMI4_9SAUR</name>
<accession>A0ACB8FMI4</accession>
<protein>
    <submittedName>
        <fullName evidence="1">Uncharacterized protein</fullName>
    </submittedName>
</protein>
<organism evidence="1 2">
    <name type="scientific">Sphaerodactylus townsendi</name>
    <dbReference type="NCBI Taxonomy" id="933632"/>
    <lineage>
        <taxon>Eukaryota</taxon>
        <taxon>Metazoa</taxon>
        <taxon>Chordata</taxon>
        <taxon>Craniata</taxon>
        <taxon>Vertebrata</taxon>
        <taxon>Euteleostomi</taxon>
        <taxon>Lepidosauria</taxon>
        <taxon>Squamata</taxon>
        <taxon>Bifurcata</taxon>
        <taxon>Gekkota</taxon>
        <taxon>Sphaerodactylidae</taxon>
        <taxon>Sphaerodactylus</taxon>
    </lineage>
</organism>
<proteinExistence type="predicted"/>
<comment type="caution">
    <text evidence="1">The sequence shown here is derived from an EMBL/GenBank/DDBJ whole genome shotgun (WGS) entry which is preliminary data.</text>
</comment>
<sequence>MVFTQSAPAPPKPSESGWLPIGNQEATSTATNLLLPMQNPEPPVASNTPLTKLQLQETLLHLIQNDDNFVNIIYDTYLSSVRKAALKKPM</sequence>